<sequence length="157" mass="16894">MAARSLAILTAIGVATLAAAAQAQTAANWQRYVIPDTGAAADVPAAIFDGESTPAQYGVGRRFVTADGRADLSVQTIPNERGLTPAGFLAAQNPPSGIIYRRVTPRFFVVSSVRDGRIWYNRCNRATGAMNCVLMNYPAGEKRKWDAIVTRISHSLR</sequence>
<dbReference type="AlphaFoldDB" id="A0A933VXP5"/>
<name>A0A933VXP5_RHOPL</name>
<reference evidence="2" key="1">
    <citation type="submission" date="2020-07" db="EMBL/GenBank/DDBJ databases">
        <title>Huge and variable diversity of episymbiotic CPR bacteria and DPANN archaea in groundwater ecosystems.</title>
        <authorList>
            <person name="He C.Y."/>
            <person name="Keren R."/>
            <person name="Whittaker M."/>
            <person name="Farag I.F."/>
            <person name="Doudna J."/>
            <person name="Cate J.H.D."/>
            <person name="Banfield J.F."/>
        </authorList>
    </citation>
    <scope>NUCLEOTIDE SEQUENCE</scope>
    <source>
        <strain evidence="2">NC_groundwater_1818_Pr3_B-0.1um_66_35</strain>
    </source>
</reference>
<evidence type="ECO:0000313" key="2">
    <source>
        <dbReference type="EMBL" id="MBI5132277.1"/>
    </source>
</evidence>
<keyword evidence="1" id="KW-0732">Signal</keyword>
<feature type="chain" id="PRO_5037943365" evidence="1">
    <location>
        <begin position="21"/>
        <end position="157"/>
    </location>
</feature>
<protein>
    <submittedName>
        <fullName evidence="2">Uncharacterized protein</fullName>
    </submittedName>
</protein>
<organism evidence="2 3">
    <name type="scientific">Rhodopseudomonas palustris</name>
    <dbReference type="NCBI Taxonomy" id="1076"/>
    <lineage>
        <taxon>Bacteria</taxon>
        <taxon>Pseudomonadati</taxon>
        <taxon>Pseudomonadota</taxon>
        <taxon>Alphaproteobacteria</taxon>
        <taxon>Hyphomicrobiales</taxon>
        <taxon>Nitrobacteraceae</taxon>
        <taxon>Rhodopseudomonas</taxon>
    </lineage>
</organism>
<feature type="signal peptide" evidence="1">
    <location>
        <begin position="1"/>
        <end position="20"/>
    </location>
</feature>
<comment type="caution">
    <text evidence="2">The sequence shown here is derived from an EMBL/GenBank/DDBJ whole genome shotgun (WGS) entry which is preliminary data.</text>
</comment>
<dbReference type="EMBL" id="JACRJB010000066">
    <property type="protein sequence ID" value="MBI5132277.1"/>
    <property type="molecule type" value="Genomic_DNA"/>
</dbReference>
<evidence type="ECO:0000256" key="1">
    <source>
        <dbReference type="SAM" id="SignalP"/>
    </source>
</evidence>
<accession>A0A933VXP5</accession>
<evidence type="ECO:0000313" key="3">
    <source>
        <dbReference type="Proteomes" id="UP000782519"/>
    </source>
</evidence>
<proteinExistence type="predicted"/>
<gene>
    <name evidence="2" type="ORF">HZA66_22780</name>
</gene>
<dbReference type="Proteomes" id="UP000782519">
    <property type="component" value="Unassembled WGS sequence"/>
</dbReference>